<dbReference type="AlphaFoldDB" id="A0A6G1I5Z3"/>
<name>A0A6G1I5Z3_9PEZI</name>
<evidence type="ECO:0000313" key="2">
    <source>
        <dbReference type="Proteomes" id="UP000799640"/>
    </source>
</evidence>
<sequence length="170" mass="19199">MNVQPSLAHPPPLLPSCPPFPLLLPLYGNRSFPWSKRVTWPLYAIMSAVGYKIPLVLTGTNGLLSSSSSPPLNIYQRPSTSRVLCPLSCTRLHRSNTCYQHRNTSLLLNWLNKRSSSSSSLHHHADHILDYLLAFQRTSFSTCLASHIASRYLMVARLNLQFTQLRLPVY</sequence>
<dbReference type="EMBL" id="ML996689">
    <property type="protein sequence ID" value="KAF2403682.1"/>
    <property type="molecule type" value="Genomic_DNA"/>
</dbReference>
<protein>
    <submittedName>
        <fullName evidence="1">Uncharacterized protein</fullName>
    </submittedName>
</protein>
<gene>
    <name evidence="1" type="ORF">EJ06DRAFT_287997</name>
</gene>
<dbReference type="Proteomes" id="UP000799640">
    <property type="component" value="Unassembled WGS sequence"/>
</dbReference>
<accession>A0A6G1I5Z3</accession>
<reference evidence="1" key="1">
    <citation type="journal article" date="2020" name="Stud. Mycol.">
        <title>101 Dothideomycetes genomes: a test case for predicting lifestyles and emergence of pathogens.</title>
        <authorList>
            <person name="Haridas S."/>
            <person name="Albert R."/>
            <person name="Binder M."/>
            <person name="Bloem J."/>
            <person name="Labutti K."/>
            <person name="Salamov A."/>
            <person name="Andreopoulos B."/>
            <person name="Baker S."/>
            <person name="Barry K."/>
            <person name="Bills G."/>
            <person name="Bluhm B."/>
            <person name="Cannon C."/>
            <person name="Castanera R."/>
            <person name="Culley D."/>
            <person name="Daum C."/>
            <person name="Ezra D."/>
            <person name="Gonzalez J."/>
            <person name="Henrissat B."/>
            <person name="Kuo A."/>
            <person name="Liang C."/>
            <person name="Lipzen A."/>
            <person name="Lutzoni F."/>
            <person name="Magnuson J."/>
            <person name="Mondo S."/>
            <person name="Nolan M."/>
            <person name="Ohm R."/>
            <person name="Pangilinan J."/>
            <person name="Park H.-J."/>
            <person name="Ramirez L."/>
            <person name="Alfaro M."/>
            <person name="Sun H."/>
            <person name="Tritt A."/>
            <person name="Yoshinaga Y."/>
            <person name="Zwiers L.-H."/>
            <person name="Turgeon B."/>
            <person name="Goodwin S."/>
            <person name="Spatafora J."/>
            <person name="Crous P."/>
            <person name="Grigoriev I."/>
        </authorList>
    </citation>
    <scope>NUCLEOTIDE SEQUENCE</scope>
    <source>
        <strain evidence="1">CBS 262.69</strain>
    </source>
</reference>
<proteinExistence type="predicted"/>
<organism evidence="1 2">
    <name type="scientific">Trichodelitschia bisporula</name>
    <dbReference type="NCBI Taxonomy" id="703511"/>
    <lineage>
        <taxon>Eukaryota</taxon>
        <taxon>Fungi</taxon>
        <taxon>Dikarya</taxon>
        <taxon>Ascomycota</taxon>
        <taxon>Pezizomycotina</taxon>
        <taxon>Dothideomycetes</taxon>
        <taxon>Dothideomycetes incertae sedis</taxon>
        <taxon>Phaeotrichales</taxon>
        <taxon>Phaeotrichaceae</taxon>
        <taxon>Trichodelitschia</taxon>
    </lineage>
</organism>
<keyword evidence="2" id="KW-1185">Reference proteome</keyword>
<evidence type="ECO:0000313" key="1">
    <source>
        <dbReference type="EMBL" id="KAF2403682.1"/>
    </source>
</evidence>